<dbReference type="EMBL" id="QTQV01000004">
    <property type="protein sequence ID" value="RQT18761.1"/>
    <property type="molecule type" value="Genomic_DNA"/>
</dbReference>
<name>A0A3N8Q533_9BURK</name>
<gene>
    <name evidence="1" type="ORF">DF051_09115</name>
</gene>
<organism evidence="1 2">
    <name type="scientific">Burkholderia contaminans</name>
    <dbReference type="NCBI Taxonomy" id="488447"/>
    <lineage>
        <taxon>Bacteria</taxon>
        <taxon>Pseudomonadati</taxon>
        <taxon>Pseudomonadota</taxon>
        <taxon>Betaproteobacteria</taxon>
        <taxon>Burkholderiales</taxon>
        <taxon>Burkholderiaceae</taxon>
        <taxon>Burkholderia</taxon>
        <taxon>Burkholderia cepacia complex</taxon>
    </lineage>
</organism>
<evidence type="ECO:0000313" key="2">
    <source>
        <dbReference type="Proteomes" id="UP000277921"/>
    </source>
</evidence>
<proteinExistence type="predicted"/>
<accession>A0A3N8Q533</accession>
<protein>
    <submittedName>
        <fullName evidence="1">Uncharacterized protein</fullName>
    </submittedName>
</protein>
<reference evidence="1 2" key="1">
    <citation type="submission" date="2018-08" db="EMBL/GenBank/DDBJ databases">
        <title>Comparative analysis of Burkholderia isolates from Puerto Rico.</title>
        <authorList>
            <person name="Hall C."/>
            <person name="Sahl J."/>
            <person name="Wagner D."/>
        </authorList>
    </citation>
    <scope>NUCLEOTIDE SEQUENCE [LARGE SCALE GENOMIC DNA]</scope>
    <source>
        <strain evidence="1 2">Bp9025</strain>
    </source>
</reference>
<comment type="caution">
    <text evidence="1">The sequence shown here is derived from an EMBL/GenBank/DDBJ whole genome shotgun (WGS) entry which is preliminary data.</text>
</comment>
<evidence type="ECO:0000313" key="1">
    <source>
        <dbReference type="EMBL" id="RQT18761.1"/>
    </source>
</evidence>
<dbReference type="AlphaFoldDB" id="A0A3N8Q533"/>
<sequence length="63" mass="7273">MFWIGSNRKSIAWRRAVVRPGPPAIDRQFDGASYLSVAKDSRHWPRRVTARVDVIIFAVQYNS</sequence>
<dbReference type="Proteomes" id="UP000277921">
    <property type="component" value="Unassembled WGS sequence"/>
</dbReference>